<evidence type="ECO:0000313" key="1">
    <source>
        <dbReference type="EMBL" id="KUJ12783.1"/>
    </source>
</evidence>
<dbReference type="Pfam" id="PF26639">
    <property type="entry name" value="Het-6_barrel"/>
    <property type="match status" value="1"/>
</dbReference>
<dbReference type="InParanoid" id="A0A194WXT2"/>
<dbReference type="KEGG" id="psco:LY89DRAFT_193119"/>
<keyword evidence="2" id="KW-1185">Reference proteome</keyword>
<name>A0A194WXT2_MOLSC</name>
<dbReference type="EMBL" id="KQ947423">
    <property type="protein sequence ID" value="KUJ12783.1"/>
    <property type="molecule type" value="Genomic_DNA"/>
</dbReference>
<proteinExistence type="predicted"/>
<reference evidence="1 2" key="1">
    <citation type="submission" date="2015-10" db="EMBL/GenBank/DDBJ databases">
        <title>Full genome of DAOMC 229536 Phialocephala scopiformis, a fungal endophyte of spruce producing the potent anti-insectan compound rugulosin.</title>
        <authorList>
            <consortium name="DOE Joint Genome Institute"/>
            <person name="Walker A.K."/>
            <person name="Frasz S.L."/>
            <person name="Seifert K.A."/>
            <person name="Miller J.D."/>
            <person name="Mondo S.J."/>
            <person name="Labutti K."/>
            <person name="Lipzen A."/>
            <person name="Dockter R."/>
            <person name="Kennedy M."/>
            <person name="Grigoriev I.V."/>
            <person name="Spatafora J.W."/>
        </authorList>
    </citation>
    <scope>NUCLEOTIDE SEQUENCE [LARGE SCALE GENOMIC DNA]</scope>
    <source>
        <strain evidence="1 2">CBS 120377</strain>
    </source>
</reference>
<dbReference type="RefSeq" id="XP_018067138.1">
    <property type="nucleotide sequence ID" value="XM_018205720.1"/>
</dbReference>
<protein>
    <submittedName>
        <fullName evidence="1">Uncharacterized protein</fullName>
    </submittedName>
</protein>
<accession>A0A194WXT2</accession>
<gene>
    <name evidence="1" type="ORF">LY89DRAFT_193119</name>
</gene>
<dbReference type="AlphaFoldDB" id="A0A194WXT2"/>
<sequence length="205" mass="22750">MTVAGIVWGVVAFHKTVHTGPLMNSLHGTLKETMKRPCQRIWRFLAQLHSYPSKQLAQLAFLRALLTVFQNCRAHSHTSSTSSQTLSDHLPQELLSQALGNWPADEDSPLWENTDLLACLKDNAPSERTIIVTANGWIGQMGHPNRVRTGDLICVLLGCSVPMTLRPVDDHFEVVGDAYLDGVIFGEAIEALRRGVVGLRDFELR</sequence>
<dbReference type="GeneID" id="28815446"/>
<dbReference type="OrthoDB" id="3564553at2759"/>
<dbReference type="Proteomes" id="UP000070700">
    <property type="component" value="Unassembled WGS sequence"/>
</dbReference>
<evidence type="ECO:0000313" key="2">
    <source>
        <dbReference type="Proteomes" id="UP000070700"/>
    </source>
</evidence>
<organism evidence="1 2">
    <name type="scientific">Mollisia scopiformis</name>
    <name type="common">Conifer needle endophyte fungus</name>
    <name type="synonym">Phialocephala scopiformis</name>
    <dbReference type="NCBI Taxonomy" id="149040"/>
    <lineage>
        <taxon>Eukaryota</taxon>
        <taxon>Fungi</taxon>
        <taxon>Dikarya</taxon>
        <taxon>Ascomycota</taxon>
        <taxon>Pezizomycotina</taxon>
        <taxon>Leotiomycetes</taxon>
        <taxon>Helotiales</taxon>
        <taxon>Mollisiaceae</taxon>
        <taxon>Mollisia</taxon>
    </lineage>
</organism>